<protein>
    <submittedName>
        <fullName evidence="2">IS3 family transposase ISMxa1</fullName>
    </submittedName>
</protein>
<proteinExistence type="predicted"/>
<dbReference type="Proteomes" id="UP000672657">
    <property type="component" value="Unassembled WGS sequence"/>
</dbReference>
<evidence type="ECO:0000259" key="1">
    <source>
        <dbReference type="PROSITE" id="PS50994"/>
    </source>
</evidence>
<dbReference type="PROSITE" id="PS50994">
    <property type="entry name" value="INTEGRASE"/>
    <property type="match status" value="1"/>
</dbReference>
<dbReference type="Pfam" id="PF13276">
    <property type="entry name" value="HTH_21"/>
    <property type="match status" value="1"/>
</dbReference>
<dbReference type="Gene3D" id="3.30.420.10">
    <property type="entry name" value="Ribonuclease H-like superfamily/Ribonuclease H"/>
    <property type="match status" value="1"/>
</dbReference>
<evidence type="ECO:0000313" key="2">
    <source>
        <dbReference type="EMBL" id="CAG2160419.1"/>
    </source>
</evidence>
<accession>A0ABN7QI05</accession>
<dbReference type="InterPro" id="IPR050900">
    <property type="entry name" value="Transposase_IS3/IS150/IS904"/>
</dbReference>
<dbReference type="InterPro" id="IPR048020">
    <property type="entry name" value="Transpos_IS3"/>
</dbReference>
<dbReference type="NCBIfam" id="NF033516">
    <property type="entry name" value="transpos_IS3"/>
    <property type="match status" value="1"/>
</dbReference>
<keyword evidence="3" id="KW-1185">Reference proteome</keyword>
<dbReference type="Pfam" id="PF00665">
    <property type="entry name" value="rve"/>
    <property type="match status" value="1"/>
</dbReference>
<dbReference type="Pfam" id="PF13333">
    <property type="entry name" value="rve_2"/>
    <property type="match status" value="1"/>
</dbReference>
<evidence type="ECO:0000313" key="3">
    <source>
        <dbReference type="Proteomes" id="UP000672657"/>
    </source>
</evidence>
<dbReference type="SUPFAM" id="SSF53098">
    <property type="entry name" value="Ribonuclease H-like"/>
    <property type="match status" value="1"/>
</dbReference>
<dbReference type="InterPro" id="IPR036397">
    <property type="entry name" value="RNaseH_sf"/>
</dbReference>
<dbReference type="InterPro" id="IPR001584">
    <property type="entry name" value="Integrase_cat-core"/>
</dbReference>
<gene>
    <name evidence="2" type="ORF">LMG26411_07471</name>
</gene>
<reference evidence="2 3" key="1">
    <citation type="submission" date="2021-03" db="EMBL/GenBank/DDBJ databases">
        <authorList>
            <person name="Peeters C."/>
        </authorList>
    </citation>
    <scope>NUCLEOTIDE SEQUENCE [LARGE SCALE GENOMIC DNA]</scope>
    <source>
        <strain evidence="2 3">LMG 26411</strain>
    </source>
</reference>
<feature type="domain" description="Integrase catalytic" evidence="1">
    <location>
        <begin position="117"/>
        <end position="279"/>
    </location>
</feature>
<organism evidence="2 3">
    <name type="scientific">Cupriavidus numazuensis</name>
    <dbReference type="NCBI Taxonomy" id="221992"/>
    <lineage>
        <taxon>Bacteria</taxon>
        <taxon>Pseudomonadati</taxon>
        <taxon>Pseudomonadota</taxon>
        <taxon>Betaproteobacteria</taxon>
        <taxon>Burkholderiales</taxon>
        <taxon>Burkholderiaceae</taxon>
        <taxon>Cupriavidus</taxon>
    </lineage>
</organism>
<dbReference type="InterPro" id="IPR012337">
    <property type="entry name" value="RNaseH-like_sf"/>
</dbReference>
<dbReference type="InterPro" id="IPR025948">
    <property type="entry name" value="HTH-like_dom"/>
</dbReference>
<dbReference type="PANTHER" id="PTHR46889:SF4">
    <property type="entry name" value="TRANSPOSASE INSO FOR INSERTION SEQUENCE ELEMENT IS911B-RELATED"/>
    <property type="match status" value="1"/>
</dbReference>
<sequence length="301" mass="33799">MKANQDRFPLSTMARLLKVSRSGFHAWMERRPSAHAVSDKLLLAQIREIHARSRGTYGMPRVHAMLLRQGIHVGRKRVARLMREAGLRGACRPRFICTTHRAPAGRPAPDLVQRHFSADAPNQLWVADATYIPTVAGFYYLAVVLDVYSRRIVGWAMGSHLRTALMLQALDMALAQRHPSAVIHHSDQGCQYTSVAFGRRCREAGVQPSMGSVGDAYDNAMCESFFATLECELLMRSRFATHDDARQALFTWIEGWYNSHRLHSALGYRSPQEFEKLPVNGMNPALHQAYTAPSQGENPST</sequence>
<comment type="caution">
    <text evidence="2">The sequence shown here is derived from an EMBL/GenBank/DDBJ whole genome shotgun (WGS) entry which is preliminary data.</text>
</comment>
<name>A0ABN7QI05_9BURK</name>
<dbReference type="PANTHER" id="PTHR46889">
    <property type="entry name" value="TRANSPOSASE INSF FOR INSERTION SEQUENCE IS3B-RELATED"/>
    <property type="match status" value="1"/>
</dbReference>
<dbReference type="EMBL" id="CAJPVI010000080">
    <property type="protein sequence ID" value="CAG2160419.1"/>
    <property type="molecule type" value="Genomic_DNA"/>
</dbReference>